<gene>
    <name evidence="6" type="ORF">ABUH87_10740</name>
</gene>
<proteinExistence type="predicted"/>
<dbReference type="SUPFAM" id="SSF46785">
    <property type="entry name" value="Winged helix' DNA-binding domain"/>
    <property type="match status" value="1"/>
</dbReference>
<name>A0ABV3RDS0_9SPHN</name>
<evidence type="ECO:0000256" key="3">
    <source>
        <dbReference type="ARBA" id="ARBA00023163"/>
    </source>
</evidence>
<dbReference type="Proteomes" id="UP001556118">
    <property type="component" value="Unassembled WGS sequence"/>
</dbReference>
<keyword evidence="3" id="KW-0804">Transcription</keyword>
<dbReference type="InterPro" id="IPR029016">
    <property type="entry name" value="GAF-like_dom_sf"/>
</dbReference>
<accession>A0ABV3RDS0</accession>
<keyword evidence="7" id="KW-1185">Reference proteome</keyword>
<organism evidence="6 7">
    <name type="scientific">Novosphingobium rhizovicinum</name>
    <dbReference type="NCBI Taxonomy" id="3228928"/>
    <lineage>
        <taxon>Bacteria</taxon>
        <taxon>Pseudomonadati</taxon>
        <taxon>Pseudomonadota</taxon>
        <taxon>Alphaproteobacteria</taxon>
        <taxon>Sphingomonadales</taxon>
        <taxon>Sphingomonadaceae</taxon>
        <taxon>Novosphingobium</taxon>
    </lineage>
</organism>
<dbReference type="Gene3D" id="1.10.10.10">
    <property type="entry name" value="Winged helix-like DNA-binding domain superfamily/Winged helix DNA-binding domain"/>
    <property type="match status" value="1"/>
</dbReference>
<protein>
    <submittedName>
        <fullName evidence="6">IclR family transcriptional regulator</fullName>
    </submittedName>
</protein>
<evidence type="ECO:0000259" key="4">
    <source>
        <dbReference type="PROSITE" id="PS51077"/>
    </source>
</evidence>
<dbReference type="PROSITE" id="PS51078">
    <property type="entry name" value="ICLR_ED"/>
    <property type="match status" value="1"/>
</dbReference>
<dbReference type="InterPro" id="IPR036388">
    <property type="entry name" value="WH-like_DNA-bd_sf"/>
</dbReference>
<dbReference type="Pfam" id="PF09339">
    <property type="entry name" value="HTH_IclR"/>
    <property type="match status" value="1"/>
</dbReference>
<dbReference type="InterPro" id="IPR014757">
    <property type="entry name" value="Tscrpt_reg_IclR_C"/>
</dbReference>
<keyword evidence="1" id="KW-0805">Transcription regulation</keyword>
<dbReference type="PROSITE" id="PS51077">
    <property type="entry name" value="HTH_ICLR"/>
    <property type="match status" value="1"/>
</dbReference>
<evidence type="ECO:0000313" key="6">
    <source>
        <dbReference type="EMBL" id="MEW9855635.1"/>
    </source>
</evidence>
<dbReference type="Gene3D" id="3.30.450.40">
    <property type="match status" value="2"/>
</dbReference>
<dbReference type="PANTHER" id="PTHR30136">
    <property type="entry name" value="HELIX-TURN-HELIX TRANSCRIPTIONAL REGULATOR, ICLR FAMILY"/>
    <property type="match status" value="1"/>
</dbReference>
<dbReference type="RefSeq" id="WP_367773413.1">
    <property type="nucleotide sequence ID" value="NZ_JBFNXR010000035.1"/>
</dbReference>
<reference evidence="6 7" key="1">
    <citation type="submission" date="2024-06" db="EMBL/GenBank/DDBJ databases">
        <title>Novosphingobium rhizovicinus M1R2S20.</title>
        <authorList>
            <person name="Sun J.-Q."/>
        </authorList>
    </citation>
    <scope>NUCLEOTIDE SEQUENCE [LARGE SCALE GENOMIC DNA]</scope>
    <source>
        <strain evidence="6 7">M1R2S20</strain>
    </source>
</reference>
<comment type="caution">
    <text evidence="6">The sequence shown here is derived from an EMBL/GenBank/DDBJ whole genome shotgun (WGS) entry which is preliminary data.</text>
</comment>
<evidence type="ECO:0000256" key="1">
    <source>
        <dbReference type="ARBA" id="ARBA00023015"/>
    </source>
</evidence>
<feature type="domain" description="HTH iclR-type" evidence="4">
    <location>
        <begin position="10"/>
        <end position="71"/>
    </location>
</feature>
<dbReference type="SUPFAM" id="SSF55781">
    <property type="entry name" value="GAF domain-like"/>
    <property type="match status" value="1"/>
</dbReference>
<dbReference type="InterPro" id="IPR005471">
    <property type="entry name" value="Tscrpt_reg_IclR_N"/>
</dbReference>
<dbReference type="InterPro" id="IPR036390">
    <property type="entry name" value="WH_DNA-bd_sf"/>
</dbReference>
<dbReference type="InterPro" id="IPR050707">
    <property type="entry name" value="HTH_MetabolicPath_Reg"/>
</dbReference>
<dbReference type="SMART" id="SM00346">
    <property type="entry name" value="HTH_ICLR"/>
    <property type="match status" value="1"/>
</dbReference>
<keyword evidence="2" id="KW-0238">DNA-binding</keyword>
<dbReference type="PANTHER" id="PTHR30136:SF39">
    <property type="entry name" value="TRANSCRIPTIONAL REGULATORY PROTEIN"/>
    <property type="match status" value="1"/>
</dbReference>
<evidence type="ECO:0000259" key="5">
    <source>
        <dbReference type="PROSITE" id="PS51078"/>
    </source>
</evidence>
<feature type="domain" description="IclR-ED" evidence="5">
    <location>
        <begin position="72"/>
        <end position="231"/>
    </location>
</feature>
<evidence type="ECO:0000256" key="2">
    <source>
        <dbReference type="ARBA" id="ARBA00023125"/>
    </source>
</evidence>
<dbReference type="Pfam" id="PF01614">
    <property type="entry name" value="IclR_C"/>
    <property type="match status" value="1"/>
</dbReference>
<dbReference type="EMBL" id="JBFNXR010000035">
    <property type="protein sequence ID" value="MEW9855635.1"/>
    <property type="molecule type" value="Genomic_DNA"/>
</dbReference>
<sequence length="238" mass="24940">MADRPGGGGVAAVDRAFAIVAAVAEEIEPISLARIAAATGFYKSTVLRLLASIEAAGYVSRLADGRYAIGPAAQRLGTAYERSNPFRNYVQPVLKALVDEGSESASFHVRCGPDRRLCLFRVDSRHPTLDRINPGDVLPLDRGAAGRVLAAFDEPGDARLAQVRVTCFAQSLGEREVGCSGLAAPVFTADTRLAGALSLSGPTERFTPDMIATWRPRLITAAVGLSGVLGGDYPATAG</sequence>
<evidence type="ECO:0000313" key="7">
    <source>
        <dbReference type="Proteomes" id="UP001556118"/>
    </source>
</evidence>